<comment type="caution">
    <text evidence="2">The sequence shown here is derived from an EMBL/GenBank/DDBJ whole genome shotgun (WGS) entry which is preliminary data.</text>
</comment>
<dbReference type="Gene3D" id="1.10.3730.20">
    <property type="match status" value="1"/>
</dbReference>
<gene>
    <name evidence="2" type="ORF">HRQ87_17435</name>
</gene>
<feature type="transmembrane region" description="Helical" evidence="1">
    <location>
        <begin position="47"/>
        <end position="71"/>
    </location>
</feature>
<name>A0ABX2J162_9RHOB</name>
<dbReference type="EMBL" id="JABUFE010000014">
    <property type="protein sequence ID" value="NSX56573.1"/>
    <property type="molecule type" value="Genomic_DNA"/>
</dbReference>
<keyword evidence="1" id="KW-1133">Transmembrane helix</keyword>
<feature type="transmembrane region" description="Helical" evidence="1">
    <location>
        <begin position="104"/>
        <end position="121"/>
    </location>
</feature>
<keyword evidence="3" id="KW-1185">Reference proteome</keyword>
<dbReference type="InterPro" id="IPR037185">
    <property type="entry name" value="EmrE-like"/>
</dbReference>
<evidence type="ECO:0000313" key="3">
    <source>
        <dbReference type="Proteomes" id="UP000777935"/>
    </source>
</evidence>
<feature type="transmembrane region" description="Helical" evidence="1">
    <location>
        <begin position="78"/>
        <end position="98"/>
    </location>
</feature>
<evidence type="ECO:0000313" key="2">
    <source>
        <dbReference type="EMBL" id="NSX56573.1"/>
    </source>
</evidence>
<dbReference type="RefSeq" id="WP_174139726.1">
    <property type="nucleotide sequence ID" value="NZ_JABUFE010000014.1"/>
</dbReference>
<evidence type="ECO:0000256" key="1">
    <source>
        <dbReference type="SAM" id="Phobius"/>
    </source>
</evidence>
<protein>
    <submittedName>
        <fullName evidence="2">Transporter</fullName>
    </submittedName>
</protein>
<dbReference type="Proteomes" id="UP000777935">
    <property type="component" value="Unassembled WGS sequence"/>
</dbReference>
<keyword evidence="1" id="KW-0812">Transmembrane</keyword>
<accession>A0ABX2J162</accession>
<dbReference type="SUPFAM" id="SSF103481">
    <property type="entry name" value="Multidrug resistance efflux transporter EmrE"/>
    <property type="match status" value="1"/>
</dbReference>
<keyword evidence="1" id="KW-0472">Membrane</keyword>
<sequence length="122" mass="13356">MLQSLNLSLSIWVALIATPIAIAVGQVLFKMASSNLGAVSLNSFLRLLIDPIFIVAIVLYGSATVIWVFVLKSVPLSLAYMFMALTYCIVPVLAYYFFDEAIGWQYFVGTLFILAGLAIIVL</sequence>
<organism evidence="2 3">
    <name type="scientific">Parasulfitobacter algicola</name>
    <dbReference type="NCBI Taxonomy" id="2614809"/>
    <lineage>
        <taxon>Bacteria</taxon>
        <taxon>Pseudomonadati</taxon>
        <taxon>Pseudomonadota</taxon>
        <taxon>Alphaproteobacteria</taxon>
        <taxon>Rhodobacterales</taxon>
        <taxon>Roseobacteraceae</taxon>
        <taxon>Parasulfitobacter</taxon>
    </lineage>
</organism>
<proteinExistence type="predicted"/>
<reference evidence="2 3" key="1">
    <citation type="submission" date="2020-06" db="EMBL/GenBank/DDBJ databases">
        <title>Sulfitobacter algicola sp. nov., isolated from green algae.</title>
        <authorList>
            <person name="Wang C."/>
        </authorList>
    </citation>
    <scope>NUCLEOTIDE SEQUENCE [LARGE SCALE GENOMIC DNA]</scope>
    <source>
        <strain evidence="2 3">1151</strain>
    </source>
</reference>